<dbReference type="PANTHER" id="PTHR45749">
    <property type="match status" value="1"/>
</dbReference>
<dbReference type="SUPFAM" id="SSF53098">
    <property type="entry name" value="Ribonuclease H-like"/>
    <property type="match status" value="1"/>
</dbReference>
<accession>A0A6G0SWC4</accession>
<reference evidence="1 2" key="1">
    <citation type="submission" date="2019-08" db="EMBL/GenBank/DDBJ databases">
        <title>The genome of the soybean aphid Biotype 1, its phylome, world population structure and adaptation to the North American continent.</title>
        <authorList>
            <person name="Giordano R."/>
            <person name="Donthu R.K."/>
            <person name="Hernandez A.G."/>
            <person name="Wright C.L."/>
            <person name="Zimin A.V."/>
        </authorList>
    </citation>
    <scope>NUCLEOTIDE SEQUENCE [LARGE SCALE GENOMIC DNA]</scope>
    <source>
        <tissue evidence="1">Whole aphids</tissue>
    </source>
</reference>
<evidence type="ECO:0000313" key="2">
    <source>
        <dbReference type="Proteomes" id="UP000475862"/>
    </source>
</evidence>
<organism evidence="1 2">
    <name type="scientific">Aphis glycines</name>
    <name type="common">Soybean aphid</name>
    <dbReference type="NCBI Taxonomy" id="307491"/>
    <lineage>
        <taxon>Eukaryota</taxon>
        <taxon>Metazoa</taxon>
        <taxon>Ecdysozoa</taxon>
        <taxon>Arthropoda</taxon>
        <taxon>Hexapoda</taxon>
        <taxon>Insecta</taxon>
        <taxon>Pterygota</taxon>
        <taxon>Neoptera</taxon>
        <taxon>Paraneoptera</taxon>
        <taxon>Hemiptera</taxon>
        <taxon>Sternorrhyncha</taxon>
        <taxon>Aphidomorpha</taxon>
        <taxon>Aphidoidea</taxon>
        <taxon>Aphididae</taxon>
        <taxon>Aphidini</taxon>
        <taxon>Aphis</taxon>
        <taxon>Aphis</taxon>
    </lineage>
</organism>
<sequence length="886" mass="102998">MNVRVAVKQYNAIAIEYGKRKNGYTKCKLKLERELQAAKTNPKQSKLNFSSKISESFIKDNQYNENEIETDKSSKKCIVLSNFHLDNGQDIINSPSKNDAVKFSIETVDDFSQSKFLINSPSKNDVKLFSGQKTHILDNKLGLELFMAPSPKSTTQIKLTFLDQHPVHPTRDKNELPFQASRIYYRQTATGDKFLRKWLSYCLNTTFSPDRDSVWVRGSSYTVKRIYDKIREHEEHCRSHEFAVQTFTQIKLKDRGDIVDIFDSSRRKIVANNREILARIIDIIRFLAKQNLVFRGKRNESLYDLDIANESNLNIKNRGDFMELVKLISKYDPVLRLHIENCTKKYLNNLNKSDGKKKGRGSMVTFLSKNMYNKIIDMMRKSIQDKICEEKSILHKMRRWQINFVFAEDTTGVFQSEVIIQKLQDIGIDLNNLVSCSFDGAANMMGKYNGLKEYLQKHIPNAIFTHCQAHVLNLVIVDTTKCCLDAQNLFSLLQKTSVFIKGSFKRTAIWKNLLANKLGNEKLRRIQLIGDTRWNSKDTALQAIFHSVYEDHNKRERYVILLEVLHVLGYDSNVNSDTSSETRDLLNKWCCFNTLVTAFLFLKIFNLSTPVSKYLQTKGLDYLAAWSHIKTFQNNLKETSNNNYFKKIISEVTLFVEVMEKKIPDHLQNVEIEVEFPLRRRKRIKIMPEEKTFDEIGNLDENSKYRVQTFRVIMDKILEAVDCRFINNCNTNLLISLSLLSPGQKYFENLEERIKKYENNFDTIIKISGLRSFASYYSKLISTLNLKTHANLKQLDEDINNDYETDSSSDSFKNDLTSCKKNGYCIPCAFSILYDYNFHSSVYSNLYRVYKVALTLYCTQLCCERAFSKLKIIKNRLRASMSCYGL</sequence>
<protein>
    <submittedName>
        <fullName evidence="1">Uncharacterized protein</fullName>
    </submittedName>
</protein>
<name>A0A6G0SWC4_APHGL</name>
<proteinExistence type="predicted"/>
<comment type="caution">
    <text evidence="1">The sequence shown here is derived from an EMBL/GenBank/DDBJ whole genome shotgun (WGS) entry which is preliminary data.</text>
</comment>
<dbReference type="AlphaFoldDB" id="A0A6G0SWC4"/>
<keyword evidence="2" id="KW-1185">Reference proteome</keyword>
<dbReference type="EMBL" id="VYZN01001120">
    <property type="protein sequence ID" value="KAE9522458.1"/>
    <property type="molecule type" value="Genomic_DNA"/>
</dbReference>
<evidence type="ECO:0000313" key="1">
    <source>
        <dbReference type="EMBL" id="KAE9522458.1"/>
    </source>
</evidence>
<dbReference type="InterPro" id="IPR012337">
    <property type="entry name" value="RNaseH-like_sf"/>
</dbReference>
<dbReference type="PANTHER" id="PTHR45749:SF37">
    <property type="entry name" value="OS05G0311600 PROTEIN"/>
    <property type="match status" value="1"/>
</dbReference>
<gene>
    <name evidence="1" type="ORF">AGLY_017119</name>
</gene>
<dbReference type="OrthoDB" id="10063284at2759"/>
<dbReference type="Proteomes" id="UP000475862">
    <property type="component" value="Unassembled WGS sequence"/>
</dbReference>